<accession>A0ABT0QW72</accession>
<sequence>MWKDYDYESWDVQAYRINFQNGYAYLNTGKYRSDTSDTGLNTGSSFANNGTSGKSVCFYTEVAYTGSKFCLAKGATEPGYTDWRNDNAESVKFQ</sequence>
<proteinExistence type="predicted"/>
<dbReference type="EMBL" id="JAKNCJ010000001">
    <property type="protein sequence ID" value="MCL6421835.1"/>
    <property type="molecule type" value="Genomic_DNA"/>
</dbReference>
<protein>
    <submittedName>
        <fullName evidence="1">Uncharacterized protein</fullName>
    </submittedName>
</protein>
<reference evidence="1" key="1">
    <citation type="submission" date="2022-02" db="EMBL/GenBank/DDBJ databases">
        <authorList>
            <person name="Lee M."/>
            <person name="Kim S.-J."/>
            <person name="Jung M.-Y."/>
        </authorList>
    </citation>
    <scope>NUCLEOTIDE SEQUENCE</scope>
    <source>
        <strain evidence="1">JHP9</strain>
    </source>
</reference>
<name>A0ABT0QW72_9MICO</name>
<gene>
    <name evidence="1" type="ORF">Bequi_00295</name>
</gene>
<comment type="caution">
    <text evidence="1">The sequence shown here is derived from an EMBL/GenBank/DDBJ whole genome shotgun (WGS) entry which is preliminary data.</text>
</comment>
<evidence type="ECO:0000313" key="1">
    <source>
        <dbReference type="EMBL" id="MCL6421835.1"/>
    </source>
</evidence>
<evidence type="ECO:0000313" key="2">
    <source>
        <dbReference type="Proteomes" id="UP001203761"/>
    </source>
</evidence>
<dbReference type="RefSeq" id="WP_249735998.1">
    <property type="nucleotide sequence ID" value="NZ_JAKNCJ010000001.1"/>
</dbReference>
<keyword evidence="2" id="KW-1185">Reference proteome</keyword>
<organism evidence="1 2">
    <name type="scientific">Brachybacterium equifaecis</name>
    <dbReference type="NCBI Taxonomy" id="2910770"/>
    <lineage>
        <taxon>Bacteria</taxon>
        <taxon>Bacillati</taxon>
        <taxon>Actinomycetota</taxon>
        <taxon>Actinomycetes</taxon>
        <taxon>Micrococcales</taxon>
        <taxon>Dermabacteraceae</taxon>
        <taxon>Brachybacterium</taxon>
    </lineage>
</organism>
<dbReference type="Proteomes" id="UP001203761">
    <property type="component" value="Unassembled WGS sequence"/>
</dbReference>